<feature type="transmembrane region" description="Helical" evidence="1">
    <location>
        <begin position="81"/>
        <end position="99"/>
    </location>
</feature>
<feature type="transmembrane region" description="Helical" evidence="1">
    <location>
        <begin position="7"/>
        <end position="24"/>
    </location>
</feature>
<name>A0A7G6SVG0_9HYPH</name>
<dbReference type="RefSeq" id="WP_183456080.1">
    <property type="nucleotide sequence ID" value="NZ_CP050296.1"/>
</dbReference>
<evidence type="ECO:0000313" key="3">
    <source>
        <dbReference type="Proteomes" id="UP000515465"/>
    </source>
</evidence>
<evidence type="ECO:0000256" key="1">
    <source>
        <dbReference type="SAM" id="Phobius"/>
    </source>
</evidence>
<sequence>MKPLDLIIRLEWAAVAAVAVVFYASSGVSWWLFAVLILAPDLSMFGCLAGPRIGAIAYNALHILIVPVLLLLVGYLSGHTVAIAVALIWIAHIAIDRALGYGLKLSTGFQDTHLGRIGRKRNDLSP</sequence>
<dbReference type="EMBL" id="CP050296">
    <property type="protein sequence ID" value="QND58492.1"/>
    <property type="molecule type" value="Genomic_DNA"/>
</dbReference>
<protein>
    <submittedName>
        <fullName evidence="2">DUF4260 domain-containing protein</fullName>
    </submittedName>
</protein>
<evidence type="ECO:0000313" key="2">
    <source>
        <dbReference type="EMBL" id="QND58492.1"/>
    </source>
</evidence>
<dbReference type="Pfam" id="PF14079">
    <property type="entry name" value="DUF4260"/>
    <property type="match status" value="1"/>
</dbReference>
<proteinExistence type="predicted"/>
<dbReference type="InterPro" id="IPR025356">
    <property type="entry name" value="DUF4260"/>
</dbReference>
<keyword evidence="1" id="KW-0812">Transmembrane</keyword>
<accession>A0A7G6SVG0</accession>
<keyword evidence="1" id="KW-1133">Transmembrane helix</keyword>
<dbReference type="Proteomes" id="UP000515465">
    <property type="component" value="Chromosome"/>
</dbReference>
<keyword evidence="1" id="KW-0472">Membrane</keyword>
<organism evidence="2 3">
    <name type="scientific">Mesorhizobium huakuii</name>
    <dbReference type="NCBI Taxonomy" id="28104"/>
    <lineage>
        <taxon>Bacteria</taxon>
        <taxon>Pseudomonadati</taxon>
        <taxon>Pseudomonadota</taxon>
        <taxon>Alphaproteobacteria</taxon>
        <taxon>Hyphomicrobiales</taxon>
        <taxon>Phyllobacteriaceae</taxon>
        <taxon>Mesorhizobium</taxon>
    </lineage>
</organism>
<reference evidence="3" key="1">
    <citation type="journal article" date="2020" name="Mol. Plant Microbe">
        <title>Rhizobial microsymbionts of the narrowly endemic Oxytropis species growing in Kamchatka are characterized by significant genetic diversity and possess a set of genes that are associated with T3SS and T6SS secretion systems and can affect the development of symbiosis.</title>
        <authorList>
            <person name="Safronova V."/>
            <person name="Guro P."/>
            <person name="Sazanova A."/>
            <person name="Kuznetsova I."/>
            <person name="Belimov A."/>
            <person name="Yakubov V."/>
            <person name="Chirak E."/>
            <person name="Afonin A."/>
            <person name="Gogolev Y."/>
            <person name="Andronov E."/>
            <person name="Tikhonovich I."/>
        </authorList>
    </citation>
    <scope>NUCLEOTIDE SEQUENCE [LARGE SCALE GENOMIC DNA]</scope>
    <source>
        <strain evidence="3">583</strain>
    </source>
</reference>
<gene>
    <name evidence="2" type="ORF">HB778_19220</name>
</gene>
<dbReference type="AlphaFoldDB" id="A0A7G6SVG0"/>
<feature type="transmembrane region" description="Helical" evidence="1">
    <location>
        <begin position="56"/>
        <end position="75"/>
    </location>
</feature>